<evidence type="ECO:0000313" key="2">
    <source>
        <dbReference type="EMBL" id="KAG2107296.1"/>
    </source>
</evidence>
<name>A0A9P7F6Y9_9AGAM</name>
<dbReference type="Pfam" id="PF12937">
    <property type="entry name" value="F-box-like"/>
    <property type="match status" value="1"/>
</dbReference>
<comment type="caution">
    <text evidence="2">The sequence shown here is derived from an EMBL/GenBank/DDBJ whole genome shotgun (WGS) entry which is preliminary data.</text>
</comment>
<proteinExistence type="predicted"/>
<dbReference type="RefSeq" id="XP_041292174.1">
    <property type="nucleotide sequence ID" value="XM_041428632.1"/>
</dbReference>
<evidence type="ECO:0000259" key="1">
    <source>
        <dbReference type="Pfam" id="PF12937"/>
    </source>
</evidence>
<dbReference type="Proteomes" id="UP000823399">
    <property type="component" value="Unassembled WGS sequence"/>
</dbReference>
<evidence type="ECO:0000313" key="3">
    <source>
        <dbReference type="Proteomes" id="UP000823399"/>
    </source>
</evidence>
<dbReference type="InterPro" id="IPR001810">
    <property type="entry name" value="F-box_dom"/>
</dbReference>
<sequence length="342" mass="39373">MSLHKGVVSGLWRSPPEILSQIFYHCLPESDHQLPSELQAPLLLTGVCRRWRAVAVDTPSIWSRLSVKVDLSHRQWEPQAFGYDLWLKRSRGYPLLLTLFCEETDAMKIRSLLQPCIRQSRHSVTFGREVYQPELLLHDLPALQELAIQEGRNSYGHLPVIPRSITRLPRTLRSLKVVDRCFITMRLTSFGPVMTHLTNFDIATLQQPGAIFHLLQLCPNLSSLKIYVRFGYRLEDLESFPHLKIQTLHIRRQCSLAGDLSSLFNALSLSSLRVLEDHCNNGVPCFHEQLRAFLARSRCPLQNLVFGGWNIPAVTNLELEEYLDIIPSLKIRLEEDHTQYSY</sequence>
<dbReference type="EMBL" id="JABBWM010000032">
    <property type="protein sequence ID" value="KAG2107296.1"/>
    <property type="molecule type" value="Genomic_DNA"/>
</dbReference>
<feature type="domain" description="F-box" evidence="1">
    <location>
        <begin position="15"/>
        <end position="66"/>
    </location>
</feature>
<dbReference type="InterPro" id="IPR032675">
    <property type="entry name" value="LRR_dom_sf"/>
</dbReference>
<reference evidence="2" key="1">
    <citation type="journal article" date="2020" name="New Phytol.">
        <title>Comparative genomics reveals dynamic genome evolution in host specialist ectomycorrhizal fungi.</title>
        <authorList>
            <person name="Lofgren L.A."/>
            <person name="Nguyen N.H."/>
            <person name="Vilgalys R."/>
            <person name="Ruytinx J."/>
            <person name="Liao H.L."/>
            <person name="Branco S."/>
            <person name="Kuo A."/>
            <person name="LaButti K."/>
            <person name="Lipzen A."/>
            <person name="Andreopoulos W."/>
            <person name="Pangilinan J."/>
            <person name="Riley R."/>
            <person name="Hundley H."/>
            <person name="Na H."/>
            <person name="Barry K."/>
            <person name="Grigoriev I.V."/>
            <person name="Stajich J.E."/>
            <person name="Kennedy P.G."/>
        </authorList>
    </citation>
    <scope>NUCLEOTIDE SEQUENCE</scope>
    <source>
        <strain evidence="2">FC423</strain>
    </source>
</reference>
<keyword evidence="3" id="KW-1185">Reference proteome</keyword>
<dbReference type="OrthoDB" id="2269034at2759"/>
<dbReference type="Gene3D" id="1.20.1280.50">
    <property type="match status" value="1"/>
</dbReference>
<dbReference type="Gene3D" id="3.80.10.10">
    <property type="entry name" value="Ribonuclease Inhibitor"/>
    <property type="match status" value="1"/>
</dbReference>
<organism evidence="2 3">
    <name type="scientific">Suillus discolor</name>
    <dbReference type="NCBI Taxonomy" id="1912936"/>
    <lineage>
        <taxon>Eukaryota</taxon>
        <taxon>Fungi</taxon>
        <taxon>Dikarya</taxon>
        <taxon>Basidiomycota</taxon>
        <taxon>Agaricomycotina</taxon>
        <taxon>Agaricomycetes</taxon>
        <taxon>Agaricomycetidae</taxon>
        <taxon>Boletales</taxon>
        <taxon>Suillineae</taxon>
        <taxon>Suillaceae</taxon>
        <taxon>Suillus</taxon>
    </lineage>
</organism>
<accession>A0A9P7F6Y9</accession>
<dbReference type="GeneID" id="64690891"/>
<dbReference type="SUPFAM" id="SSF52047">
    <property type="entry name" value="RNI-like"/>
    <property type="match status" value="1"/>
</dbReference>
<protein>
    <recommendedName>
        <fullName evidence="1">F-box domain-containing protein</fullName>
    </recommendedName>
</protein>
<dbReference type="AlphaFoldDB" id="A0A9P7F6Y9"/>
<gene>
    <name evidence="2" type="ORF">F5147DRAFT_214011</name>
</gene>